<dbReference type="AlphaFoldDB" id="A0A2W3YXL5"/>
<dbReference type="PANTHER" id="PTHR43335:SF8">
    <property type="entry name" value="ABC TRANSPORTER, ATP-BINDING PROTEIN"/>
    <property type="match status" value="1"/>
</dbReference>
<evidence type="ECO:0000256" key="1">
    <source>
        <dbReference type="ARBA" id="ARBA00005417"/>
    </source>
</evidence>
<keyword evidence="3" id="KW-0547">Nucleotide-binding</keyword>
<dbReference type="InterPro" id="IPR017871">
    <property type="entry name" value="ABC_transporter-like_CS"/>
</dbReference>
<accession>A0A2W3YXL5</accession>
<dbReference type="PROSITE" id="PS50893">
    <property type="entry name" value="ABC_TRANSPORTER_2"/>
    <property type="match status" value="1"/>
</dbReference>
<evidence type="ECO:0000256" key="4">
    <source>
        <dbReference type="ARBA" id="ARBA00022840"/>
    </source>
</evidence>
<keyword evidence="7" id="KW-1185">Reference proteome</keyword>
<sequence length="300" mass="34294">MELIEKNNYLLKTNDLVKKYKEYQAVNEVSMTINKGDIYGFIGKNGAGKTTFIRLATRLIEKSSGSLSFNSENVLKMGAVIEGPACYPYLSAKDNLNYYAIQKNIKDKKRIDEVLAFVGLDKVDNKKLFKDYSLGMKQRLGIGLAILDQPEFLILDEPINGLDPQGIVEIREIIHRLNQEYSTTILISSHILTELSLVATRYGIINEGKLVKELTKEELENECGQNIVLTSSDNHQANKILASHDYYVEVHQNELYIKEKKENMETIAQLLFDHGIYLTNYYYKEENLEEYFLNLIEGGV</sequence>
<dbReference type="GO" id="GO:0016887">
    <property type="term" value="F:ATP hydrolysis activity"/>
    <property type="evidence" value="ECO:0007669"/>
    <property type="project" value="InterPro"/>
</dbReference>
<keyword evidence="4 6" id="KW-0067">ATP-binding</keyword>
<keyword evidence="2" id="KW-0813">Transport</keyword>
<dbReference type="PROSITE" id="PS00211">
    <property type="entry name" value="ABC_TRANSPORTER_1"/>
    <property type="match status" value="1"/>
</dbReference>
<gene>
    <name evidence="6" type="ORF">CI088_10370</name>
</gene>
<dbReference type="Pfam" id="PF00005">
    <property type="entry name" value="ABC_tran"/>
    <property type="match status" value="1"/>
</dbReference>
<evidence type="ECO:0000256" key="3">
    <source>
        <dbReference type="ARBA" id="ARBA00022741"/>
    </source>
</evidence>
<reference evidence="6 7" key="1">
    <citation type="submission" date="2017-11" db="EMBL/GenBank/DDBJ databases">
        <title>Draft genome sequence of Enterococcus plantarum TRW2 strain isolated from lettuce.</title>
        <authorList>
            <person name="Kim E.B."/>
            <person name="Marco M.L."/>
            <person name="Williams T.R."/>
            <person name="You I.H."/>
        </authorList>
    </citation>
    <scope>NUCLEOTIDE SEQUENCE [LARGE SCALE GENOMIC DNA]</scope>
    <source>
        <strain evidence="6 7">TRW2</strain>
    </source>
</reference>
<dbReference type="RefSeq" id="WP_010762211.1">
    <property type="nucleotide sequence ID" value="NZ_PIEU01000083.1"/>
</dbReference>
<dbReference type="Proteomes" id="UP000249828">
    <property type="component" value="Unassembled WGS sequence"/>
</dbReference>
<dbReference type="EMBL" id="PIEU01000083">
    <property type="protein sequence ID" value="PZL72486.1"/>
    <property type="molecule type" value="Genomic_DNA"/>
</dbReference>
<dbReference type="SMART" id="SM00382">
    <property type="entry name" value="AAA"/>
    <property type="match status" value="1"/>
</dbReference>
<evidence type="ECO:0000256" key="2">
    <source>
        <dbReference type="ARBA" id="ARBA00022448"/>
    </source>
</evidence>
<evidence type="ECO:0000313" key="7">
    <source>
        <dbReference type="Proteomes" id="UP000249828"/>
    </source>
</evidence>
<dbReference type="Gene3D" id="3.40.50.300">
    <property type="entry name" value="P-loop containing nucleotide triphosphate hydrolases"/>
    <property type="match status" value="1"/>
</dbReference>
<dbReference type="InterPro" id="IPR003439">
    <property type="entry name" value="ABC_transporter-like_ATP-bd"/>
</dbReference>
<comment type="caution">
    <text evidence="6">The sequence shown here is derived from an EMBL/GenBank/DDBJ whole genome shotgun (WGS) entry which is preliminary data.</text>
</comment>
<feature type="domain" description="ABC transporter" evidence="5">
    <location>
        <begin position="11"/>
        <end position="232"/>
    </location>
</feature>
<dbReference type="SUPFAM" id="SSF52540">
    <property type="entry name" value="P-loop containing nucleoside triphosphate hydrolases"/>
    <property type="match status" value="1"/>
</dbReference>
<organism evidence="6 7">
    <name type="scientific">Enterococcus plantarum</name>
    <dbReference type="NCBI Taxonomy" id="1077675"/>
    <lineage>
        <taxon>Bacteria</taxon>
        <taxon>Bacillati</taxon>
        <taxon>Bacillota</taxon>
        <taxon>Bacilli</taxon>
        <taxon>Lactobacillales</taxon>
        <taxon>Enterococcaceae</taxon>
        <taxon>Enterococcus</taxon>
    </lineage>
</organism>
<comment type="similarity">
    <text evidence="1">Belongs to the ABC transporter superfamily.</text>
</comment>
<dbReference type="PANTHER" id="PTHR43335">
    <property type="entry name" value="ABC TRANSPORTER, ATP-BINDING PROTEIN"/>
    <property type="match status" value="1"/>
</dbReference>
<evidence type="ECO:0000259" key="5">
    <source>
        <dbReference type="PROSITE" id="PS50893"/>
    </source>
</evidence>
<proteinExistence type="inferred from homology"/>
<dbReference type="GO" id="GO:0005524">
    <property type="term" value="F:ATP binding"/>
    <property type="evidence" value="ECO:0007669"/>
    <property type="project" value="UniProtKB-KW"/>
</dbReference>
<name>A0A2W3YXL5_9ENTE</name>
<evidence type="ECO:0000313" key="6">
    <source>
        <dbReference type="EMBL" id="PZL72486.1"/>
    </source>
</evidence>
<dbReference type="InterPro" id="IPR027417">
    <property type="entry name" value="P-loop_NTPase"/>
</dbReference>
<protein>
    <submittedName>
        <fullName evidence="6">ABC transporter ATP-binding protein</fullName>
    </submittedName>
</protein>
<dbReference type="InterPro" id="IPR003593">
    <property type="entry name" value="AAA+_ATPase"/>
</dbReference>